<accession>A0A4Y2B0I9</accession>
<protein>
    <submittedName>
        <fullName evidence="1">Uncharacterized protein</fullName>
    </submittedName>
</protein>
<keyword evidence="2" id="KW-1185">Reference proteome</keyword>
<evidence type="ECO:0000313" key="1">
    <source>
        <dbReference type="EMBL" id="GBL85862.1"/>
    </source>
</evidence>
<reference evidence="1 2" key="1">
    <citation type="journal article" date="2019" name="Sci. Rep.">
        <title>Orb-weaving spider Araneus ventricosus genome elucidates the spidroin gene catalogue.</title>
        <authorList>
            <person name="Kono N."/>
            <person name="Nakamura H."/>
            <person name="Ohtoshi R."/>
            <person name="Moran D.A.P."/>
            <person name="Shinohara A."/>
            <person name="Yoshida Y."/>
            <person name="Fujiwara M."/>
            <person name="Mori M."/>
            <person name="Tomita M."/>
            <person name="Arakawa K."/>
        </authorList>
    </citation>
    <scope>NUCLEOTIDE SEQUENCE [LARGE SCALE GENOMIC DNA]</scope>
</reference>
<name>A0A4Y2B0I9_ARAVE</name>
<gene>
    <name evidence="1" type="ORF">AVEN_63189_1</name>
</gene>
<dbReference type="AlphaFoldDB" id="A0A4Y2B0I9"/>
<sequence length="116" mass="13235">MVLLINVQEETASSAADGNPFKLTFPLSKGCFWFCYEDMYRTKYLLKRHSSKDSSVTNGCLQSKSFKKSKENIVKIHQNISVLGSSKMFLEAKELASQKILKHNIQKECELIVSIR</sequence>
<organism evidence="1 2">
    <name type="scientific">Araneus ventricosus</name>
    <name type="common">Orbweaver spider</name>
    <name type="synonym">Epeira ventricosa</name>
    <dbReference type="NCBI Taxonomy" id="182803"/>
    <lineage>
        <taxon>Eukaryota</taxon>
        <taxon>Metazoa</taxon>
        <taxon>Ecdysozoa</taxon>
        <taxon>Arthropoda</taxon>
        <taxon>Chelicerata</taxon>
        <taxon>Arachnida</taxon>
        <taxon>Araneae</taxon>
        <taxon>Araneomorphae</taxon>
        <taxon>Entelegynae</taxon>
        <taxon>Araneoidea</taxon>
        <taxon>Araneidae</taxon>
        <taxon>Araneus</taxon>
    </lineage>
</organism>
<proteinExistence type="predicted"/>
<dbReference type="Proteomes" id="UP000499080">
    <property type="component" value="Unassembled WGS sequence"/>
</dbReference>
<comment type="caution">
    <text evidence="1">The sequence shown here is derived from an EMBL/GenBank/DDBJ whole genome shotgun (WGS) entry which is preliminary data.</text>
</comment>
<evidence type="ECO:0000313" key="2">
    <source>
        <dbReference type="Proteomes" id="UP000499080"/>
    </source>
</evidence>
<dbReference type="EMBL" id="BGPR01000045">
    <property type="protein sequence ID" value="GBL85862.1"/>
    <property type="molecule type" value="Genomic_DNA"/>
</dbReference>